<dbReference type="Proteomes" id="UP000440732">
    <property type="component" value="Unassembled WGS sequence"/>
</dbReference>
<keyword evidence="1" id="KW-0732">Signal</keyword>
<evidence type="ECO:0000313" key="13">
    <source>
        <dbReference type="Proteomes" id="UP000437068"/>
    </source>
</evidence>
<evidence type="ECO:0000313" key="17">
    <source>
        <dbReference type="Proteomes" id="UP000460718"/>
    </source>
</evidence>
<dbReference type="Proteomes" id="UP000433483">
    <property type="component" value="Unassembled WGS sequence"/>
</dbReference>
<evidence type="ECO:0000313" key="10">
    <source>
        <dbReference type="EMBL" id="KAE9323927.1"/>
    </source>
</evidence>
<dbReference type="EMBL" id="QXFY01001231">
    <property type="protein sequence ID" value="KAE9323927.1"/>
    <property type="molecule type" value="Genomic_DNA"/>
</dbReference>
<evidence type="ECO:0000256" key="1">
    <source>
        <dbReference type="SAM" id="SignalP"/>
    </source>
</evidence>
<evidence type="ECO:0000313" key="18">
    <source>
        <dbReference type="Proteomes" id="UP000486351"/>
    </source>
</evidence>
<dbReference type="AlphaFoldDB" id="A0A6A3XS87"/>
<dbReference type="EMBL" id="QXGB01000702">
    <property type="protein sequence ID" value="KAE9206553.1"/>
    <property type="molecule type" value="Genomic_DNA"/>
</dbReference>
<keyword evidence="12" id="KW-1185">Reference proteome</keyword>
<evidence type="ECO:0000313" key="6">
    <source>
        <dbReference type="EMBL" id="KAE9117650.1"/>
    </source>
</evidence>
<evidence type="ECO:0000313" key="8">
    <source>
        <dbReference type="EMBL" id="KAE9223910.1"/>
    </source>
</evidence>
<organism evidence="7 12">
    <name type="scientific">Phytophthora fragariae</name>
    <dbReference type="NCBI Taxonomy" id="53985"/>
    <lineage>
        <taxon>Eukaryota</taxon>
        <taxon>Sar</taxon>
        <taxon>Stramenopiles</taxon>
        <taxon>Oomycota</taxon>
        <taxon>Peronosporomycetes</taxon>
        <taxon>Peronosporales</taxon>
        <taxon>Peronosporaceae</taxon>
        <taxon>Phytophthora</taxon>
    </lineage>
</organism>
<dbReference type="EMBL" id="QXFZ01001562">
    <property type="protein sequence ID" value="KAE9088417.1"/>
    <property type="molecule type" value="Genomic_DNA"/>
</dbReference>
<name>A0A6A3XS87_9STRA</name>
<evidence type="ECO:0000313" key="4">
    <source>
        <dbReference type="EMBL" id="KAE9088417.1"/>
    </source>
</evidence>
<dbReference type="Proteomes" id="UP000460718">
    <property type="component" value="Unassembled WGS sequence"/>
</dbReference>
<evidence type="ECO:0000313" key="19">
    <source>
        <dbReference type="Proteomes" id="UP000488956"/>
    </source>
</evidence>
<evidence type="ECO:0000313" key="7">
    <source>
        <dbReference type="EMBL" id="KAE9206553.1"/>
    </source>
</evidence>
<dbReference type="Proteomes" id="UP000486351">
    <property type="component" value="Unassembled WGS sequence"/>
</dbReference>
<evidence type="ECO:0000313" key="16">
    <source>
        <dbReference type="Proteomes" id="UP000441208"/>
    </source>
</evidence>
<dbReference type="EMBL" id="QXGD01000807">
    <property type="protein sequence ID" value="KAE9223910.1"/>
    <property type="molecule type" value="Genomic_DNA"/>
</dbReference>
<evidence type="ECO:0000313" key="2">
    <source>
        <dbReference type="EMBL" id="KAE8935628.1"/>
    </source>
</evidence>
<dbReference type="EMBL" id="QXFX01001549">
    <property type="protein sequence ID" value="KAE9088455.1"/>
    <property type="molecule type" value="Genomic_DNA"/>
</dbReference>
<dbReference type="Proteomes" id="UP000441208">
    <property type="component" value="Unassembled WGS sequence"/>
</dbReference>
<dbReference type="Proteomes" id="UP000429523">
    <property type="component" value="Unassembled WGS sequence"/>
</dbReference>
<proteinExistence type="predicted"/>
<comment type="caution">
    <text evidence="7">The sequence shown here is derived from an EMBL/GenBank/DDBJ whole genome shotgun (WGS) entry which is preliminary data.</text>
</comment>
<dbReference type="EMBL" id="QXFW01001212">
    <property type="protein sequence ID" value="KAE8994542.1"/>
    <property type="molecule type" value="Genomic_DNA"/>
</dbReference>
<evidence type="ECO:0000313" key="3">
    <source>
        <dbReference type="EMBL" id="KAE8994542.1"/>
    </source>
</evidence>
<evidence type="ECO:0000313" key="11">
    <source>
        <dbReference type="Proteomes" id="UP000429523"/>
    </source>
</evidence>
<evidence type="ECO:0000313" key="5">
    <source>
        <dbReference type="EMBL" id="KAE9088455.1"/>
    </source>
</evidence>
<dbReference type="Proteomes" id="UP000437068">
    <property type="component" value="Unassembled WGS sequence"/>
</dbReference>
<dbReference type="EMBL" id="QXGE01001503">
    <property type="protein sequence ID" value="KAE9291787.1"/>
    <property type="molecule type" value="Genomic_DNA"/>
</dbReference>
<reference evidence="11 12" key="1">
    <citation type="submission" date="2018-08" db="EMBL/GenBank/DDBJ databases">
        <title>Genomic investigation of the strawberry pathogen Phytophthora fragariae indicates pathogenicity is determined by transcriptional variation in three key races.</title>
        <authorList>
            <person name="Adams T.M."/>
            <person name="Armitage A.D."/>
            <person name="Sobczyk M.K."/>
            <person name="Bates H.J."/>
            <person name="Dunwell J.M."/>
            <person name="Nellist C.F."/>
            <person name="Harrison R.J."/>
        </authorList>
    </citation>
    <scope>NUCLEOTIDE SEQUENCE [LARGE SCALE GENOMIC DNA]</scope>
    <source>
        <strain evidence="9 13">A4</strain>
        <strain evidence="8 14">BC-1</strain>
        <strain evidence="7 12">NOV-27</strain>
        <strain evidence="6 15">NOV-5</strain>
        <strain evidence="4 16">NOV-71</strain>
        <strain evidence="10 18">NOV-77</strain>
        <strain evidence="2 11">NOV-9</strain>
        <strain evidence="5 19">ONT-3</strain>
        <strain evidence="3 17">SCRP245</strain>
    </source>
</reference>
<evidence type="ECO:0000313" key="12">
    <source>
        <dbReference type="Proteomes" id="UP000433483"/>
    </source>
</evidence>
<evidence type="ECO:0000313" key="14">
    <source>
        <dbReference type="Proteomes" id="UP000440367"/>
    </source>
</evidence>
<sequence length="64" mass="6951">MTARRCRSLLLAFERLLAPLAPIQTASDRLPTMLAPIQTASVAARHQPVTVCYVYGDGSCDDCD</sequence>
<evidence type="ECO:0000313" key="9">
    <source>
        <dbReference type="EMBL" id="KAE9291787.1"/>
    </source>
</evidence>
<feature type="signal peptide" evidence="1">
    <location>
        <begin position="1"/>
        <end position="25"/>
    </location>
</feature>
<dbReference type="Proteomes" id="UP000488956">
    <property type="component" value="Unassembled WGS sequence"/>
</dbReference>
<dbReference type="EMBL" id="QXGA01001491">
    <property type="protein sequence ID" value="KAE9117650.1"/>
    <property type="molecule type" value="Genomic_DNA"/>
</dbReference>
<evidence type="ECO:0000313" key="15">
    <source>
        <dbReference type="Proteomes" id="UP000440732"/>
    </source>
</evidence>
<feature type="chain" id="PRO_5036166721" evidence="1">
    <location>
        <begin position="26"/>
        <end position="64"/>
    </location>
</feature>
<dbReference type="EMBL" id="QXGF01000786">
    <property type="protein sequence ID" value="KAE8935628.1"/>
    <property type="molecule type" value="Genomic_DNA"/>
</dbReference>
<accession>A0A6A3XS87</accession>
<gene>
    <name evidence="9" type="ORF">PF001_g19002</name>
    <name evidence="8" type="ORF">PF002_g14847</name>
    <name evidence="7" type="ORF">PF005_g12954</name>
    <name evidence="6" type="ORF">PF006_g18767</name>
    <name evidence="4" type="ORF">PF007_g19978</name>
    <name evidence="10" type="ORF">PF008_g17235</name>
    <name evidence="2" type="ORF">PF009_g14435</name>
    <name evidence="5" type="ORF">PF010_g19374</name>
    <name evidence="3" type="ORF">PF011_g16692</name>
</gene>
<protein>
    <submittedName>
        <fullName evidence="7">Uncharacterized protein</fullName>
    </submittedName>
</protein>
<dbReference type="Proteomes" id="UP000440367">
    <property type="component" value="Unassembled WGS sequence"/>
</dbReference>